<dbReference type="EMBL" id="HBIP01034684">
    <property type="protein sequence ID" value="CAE0506090.1"/>
    <property type="molecule type" value="Transcribed_RNA"/>
</dbReference>
<evidence type="ECO:0000256" key="1">
    <source>
        <dbReference type="ARBA" id="ARBA00004430"/>
    </source>
</evidence>
<evidence type="ECO:0008006" key="3">
    <source>
        <dbReference type="Google" id="ProtNLM"/>
    </source>
</evidence>
<protein>
    <recommendedName>
        <fullName evidence="3">F-box domain-containing protein</fullName>
    </recommendedName>
</protein>
<comment type="subcellular location">
    <subcellularLocation>
        <location evidence="1">Cytoplasm</location>
        <location evidence="1">Cytoskeleton</location>
        <location evidence="1">Cilium axoneme</location>
    </subcellularLocation>
</comment>
<gene>
    <name evidence="2" type="ORF">DTER00134_LOCUS21163</name>
</gene>
<name>A0A7S3R909_DUNTE</name>
<sequence length="559" mass="62361">MPSVLLSLPDELVGYIYSFLPKKGGQDSGQRRAFISCCKQVHNACRKQFSMLTIPAKQLRSSSSSSNSSNPFLCFPHNAQLKKLVLRGGHRMRSTLDPGNALVQFLQPARTEACLRVMSVLHDLEEVHFEGYLFNQGVSATVGTELCLHSQLRKVEIVTYDDKFAPFLTAFAAPGGKGMLQELHFTVESFGSDPVSAQAADESIKAISKLGSLRTLSLEFHGEDLDQRLPLSLISSLSYLTSLTICHVPCQELEEQSNFYSFLEHMPCLKKLSLPRLPREPVLAVLPRTIESIVDNSWRATENSEVSWYDIEHFCSAIHDIASFISHFPKLQTIYISTLSCERIATTENKHKFASVSQAMSALSHLCMSLKDVKNLGCLGSFVDFCHHTSALAMSITGIELIANEEEPIAGTSAGNWEKLGALCPALQYLEINCCCSDSSWLGVDLECIYGARQLSSLRELRLVNREDELRAGDMGRFTHKLLALAVNVSAKRGLPLMIVVNYRADWDEIEEKRNIRQAEIDQVQRDCASVCKALKSLDSEHCDVHLRFEAMESMVWML</sequence>
<dbReference type="InterPro" id="IPR032675">
    <property type="entry name" value="LRR_dom_sf"/>
</dbReference>
<dbReference type="GO" id="GO:0005930">
    <property type="term" value="C:axoneme"/>
    <property type="evidence" value="ECO:0007669"/>
    <property type="project" value="UniProtKB-SubCell"/>
</dbReference>
<organism evidence="2">
    <name type="scientific">Dunaliella tertiolecta</name>
    <name type="common">Green alga</name>
    <dbReference type="NCBI Taxonomy" id="3047"/>
    <lineage>
        <taxon>Eukaryota</taxon>
        <taxon>Viridiplantae</taxon>
        <taxon>Chlorophyta</taxon>
        <taxon>core chlorophytes</taxon>
        <taxon>Chlorophyceae</taxon>
        <taxon>CS clade</taxon>
        <taxon>Chlamydomonadales</taxon>
        <taxon>Dunaliellaceae</taxon>
        <taxon>Dunaliella</taxon>
    </lineage>
</organism>
<proteinExistence type="predicted"/>
<accession>A0A7S3R909</accession>
<reference evidence="2" key="1">
    <citation type="submission" date="2021-01" db="EMBL/GenBank/DDBJ databases">
        <authorList>
            <person name="Corre E."/>
            <person name="Pelletier E."/>
            <person name="Niang G."/>
            <person name="Scheremetjew M."/>
            <person name="Finn R."/>
            <person name="Kale V."/>
            <person name="Holt S."/>
            <person name="Cochrane G."/>
            <person name="Meng A."/>
            <person name="Brown T."/>
            <person name="Cohen L."/>
        </authorList>
    </citation>
    <scope>NUCLEOTIDE SEQUENCE</scope>
    <source>
        <strain evidence="2">CCMP1320</strain>
    </source>
</reference>
<dbReference type="SUPFAM" id="SSF52047">
    <property type="entry name" value="RNI-like"/>
    <property type="match status" value="1"/>
</dbReference>
<evidence type="ECO:0000313" key="2">
    <source>
        <dbReference type="EMBL" id="CAE0506090.1"/>
    </source>
</evidence>
<dbReference type="AlphaFoldDB" id="A0A7S3R909"/>
<dbReference type="Gene3D" id="3.80.10.10">
    <property type="entry name" value="Ribonuclease Inhibitor"/>
    <property type="match status" value="1"/>
</dbReference>